<accession>A0A0G2HLJ9</accession>
<gene>
    <name evidence="3" type="ORF">TE42_06450</name>
</gene>
<evidence type="ECO:0000256" key="2">
    <source>
        <dbReference type="SAM" id="Phobius"/>
    </source>
</evidence>
<feature type="transmembrane region" description="Helical" evidence="2">
    <location>
        <begin position="6"/>
        <end position="25"/>
    </location>
</feature>
<reference evidence="3 4" key="1">
    <citation type="submission" date="2015-01" db="EMBL/GenBank/DDBJ databases">
        <title>Lifestyle Evolution in Cyanobacterial Symbionts of Sponges.</title>
        <authorList>
            <person name="Burgsdorf I."/>
            <person name="Slaby B.M."/>
            <person name="Handley K.M."/>
            <person name="Haber M."/>
            <person name="Blom J."/>
            <person name="Marshall C.W."/>
            <person name="Gilbert J.A."/>
            <person name="Hentschel U."/>
            <person name="Steindler L."/>
        </authorList>
    </citation>
    <scope>NUCLEOTIDE SEQUENCE [LARGE SCALE GENOMIC DNA]</scope>
    <source>
        <strain evidence="3">SP3</strain>
    </source>
</reference>
<keyword evidence="2" id="KW-0812">Transmembrane</keyword>
<dbReference type="InterPro" id="IPR021355">
    <property type="entry name" value="Phage_Syn9_Gp224"/>
</dbReference>
<dbReference type="Pfam" id="PF11189">
    <property type="entry name" value="DUF2973"/>
    <property type="match status" value="1"/>
</dbReference>
<keyword evidence="2" id="KW-0472">Membrane</keyword>
<proteinExistence type="predicted"/>
<name>A0A0G2HLJ9_9SYNE</name>
<evidence type="ECO:0000313" key="3">
    <source>
        <dbReference type="EMBL" id="KKZ11903.1"/>
    </source>
</evidence>
<protein>
    <recommendedName>
        <fullName evidence="5">DUF2973 domain-containing protein</fullName>
    </recommendedName>
</protein>
<evidence type="ECO:0008006" key="5">
    <source>
        <dbReference type="Google" id="ProtNLM"/>
    </source>
</evidence>
<evidence type="ECO:0000256" key="1">
    <source>
        <dbReference type="SAM" id="MobiDB-lite"/>
    </source>
</evidence>
<feature type="region of interest" description="Disordered" evidence="1">
    <location>
        <begin position="66"/>
        <end position="91"/>
    </location>
</feature>
<organism evidence="3 4">
    <name type="scientific">Candidatus Synechococcus spongiarum SP3</name>
    <dbReference type="NCBI Taxonomy" id="1604020"/>
    <lineage>
        <taxon>Bacteria</taxon>
        <taxon>Bacillati</taxon>
        <taxon>Cyanobacteriota</taxon>
        <taxon>Cyanophyceae</taxon>
        <taxon>Synechococcales</taxon>
        <taxon>Synechococcaceae</taxon>
        <taxon>Synechococcus</taxon>
    </lineage>
</organism>
<dbReference type="EMBL" id="JXQG01000035">
    <property type="protein sequence ID" value="KKZ11903.1"/>
    <property type="molecule type" value="Genomic_DNA"/>
</dbReference>
<keyword evidence="2" id="KW-1133">Transmembrane helix</keyword>
<dbReference type="PATRIC" id="fig|1604020.3.peg.983"/>
<comment type="caution">
    <text evidence="3">The sequence shown here is derived from an EMBL/GenBank/DDBJ whole genome shotgun (WGS) entry which is preliminary data.</text>
</comment>
<dbReference type="AlphaFoldDB" id="A0A0G2HLJ9"/>
<evidence type="ECO:0000313" key="4">
    <source>
        <dbReference type="Proteomes" id="UP000035067"/>
    </source>
</evidence>
<sequence length="91" mass="9943">MSQIIPILYGVCFVLLLVQAIRLMGRGFSVTSSRKDRTSAKSVTVHPELLDHEGNLLEDELLTVRFTGDNEPPATTSPDAQPDDSPPLAPR</sequence>
<dbReference type="Proteomes" id="UP000035067">
    <property type="component" value="Unassembled WGS sequence"/>
</dbReference>